<gene>
    <name evidence="2" type="ORF">ACFQGD_27295</name>
</gene>
<evidence type="ECO:0000256" key="1">
    <source>
        <dbReference type="SAM" id="MobiDB-lite"/>
    </source>
</evidence>
<sequence length="125" mass="14270">MVQPRRHRMRKQRRRDSARAWIQSGAKVTIKTYAKRYGVDRYTAYEDLSAIGFALPSGAEQWSQRPPARPNPKPDTHANANANDDWMMINGRRYFVAGYTPNGVPYGIFENEVDDQPPPDSGTPF</sequence>
<feature type="region of interest" description="Disordered" evidence="1">
    <location>
        <begin position="58"/>
        <end position="83"/>
    </location>
</feature>
<comment type="caution">
    <text evidence="2">The sequence shown here is derived from an EMBL/GenBank/DDBJ whole genome shotgun (WGS) entry which is preliminary data.</text>
</comment>
<dbReference type="EMBL" id="JBHSXX010000001">
    <property type="protein sequence ID" value="MFC6870841.1"/>
    <property type="molecule type" value="Genomic_DNA"/>
</dbReference>
<reference evidence="3" key="1">
    <citation type="journal article" date="2019" name="Int. J. Syst. Evol. Microbiol.">
        <title>The Global Catalogue of Microorganisms (GCM) 10K type strain sequencing project: providing services to taxonomists for standard genome sequencing and annotation.</title>
        <authorList>
            <consortium name="The Broad Institute Genomics Platform"/>
            <consortium name="The Broad Institute Genome Sequencing Center for Infectious Disease"/>
            <person name="Wu L."/>
            <person name="Ma J."/>
        </authorList>
    </citation>
    <scope>NUCLEOTIDE SEQUENCE [LARGE SCALE GENOMIC DNA]</scope>
    <source>
        <strain evidence="3">KCTC 32255</strain>
    </source>
</reference>
<organism evidence="2 3">
    <name type="scientific">Haloechinothrix salitolerans</name>
    <dbReference type="NCBI Taxonomy" id="926830"/>
    <lineage>
        <taxon>Bacteria</taxon>
        <taxon>Bacillati</taxon>
        <taxon>Actinomycetota</taxon>
        <taxon>Actinomycetes</taxon>
        <taxon>Pseudonocardiales</taxon>
        <taxon>Pseudonocardiaceae</taxon>
        <taxon>Haloechinothrix</taxon>
    </lineage>
</organism>
<dbReference type="Proteomes" id="UP001596337">
    <property type="component" value="Unassembled WGS sequence"/>
</dbReference>
<name>A0ABW2C645_9PSEU</name>
<proteinExistence type="predicted"/>
<accession>A0ABW2C645</accession>
<evidence type="ECO:0000313" key="3">
    <source>
        <dbReference type="Proteomes" id="UP001596337"/>
    </source>
</evidence>
<protein>
    <submittedName>
        <fullName evidence="2">Uncharacterized protein</fullName>
    </submittedName>
</protein>
<dbReference type="RefSeq" id="WP_345393806.1">
    <property type="nucleotide sequence ID" value="NZ_BAABLA010000020.1"/>
</dbReference>
<keyword evidence="3" id="KW-1185">Reference proteome</keyword>
<evidence type="ECO:0000313" key="2">
    <source>
        <dbReference type="EMBL" id="MFC6870841.1"/>
    </source>
</evidence>